<evidence type="ECO:0000313" key="1">
    <source>
        <dbReference type="EMBL" id="KAK8853709.1"/>
    </source>
</evidence>
<dbReference type="Proteomes" id="UP001470230">
    <property type="component" value="Unassembled WGS sequence"/>
</dbReference>
<evidence type="ECO:0000313" key="2">
    <source>
        <dbReference type="Proteomes" id="UP001470230"/>
    </source>
</evidence>
<accession>A0ABR2HWR7</accession>
<organism evidence="1 2">
    <name type="scientific">Tritrichomonas musculus</name>
    <dbReference type="NCBI Taxonomy" id="1915356"/>
    <lineage>
        <taxon>Eukaryota</taxon>
        <taxon>Metamonada</taxon>
        <taxon>Parabasalia</taxon>
        <taxon>Tritrichomonadida</taxon>
        <taxon>Tritrichomonadidae</taxon>
        <taxon>Tritrichomonas</taxon>
    </lineage>
</organism>
<name>A0ABR2HWR7_9EUKA</name>
<proteinExistence type="predicted"/>
<dbReference type="EMBL" id="JAPFFF010000021">
    <property type="protein sequence ID" value="KAK8853709.1"/>
    <property type="molecule type" value="Genomic_DNA"/>
</dbReference>
<protein>
    <submittedName>
        <fullName evidence="1">Uncharacterized protein</fullName>
    </submittedName>
</protein>
<comment type="caution">
    <text evidence="1">The sequence shown here is derived from an EMBL/GenBank/DDBJ whole genome shotgun (WGS) entry which is preliminary data.</text>
</comment>
<gene>
    <name evidence="1" type="ORF">M9Y10_016252</name>
</gene>
<keyword evidence="2" id="KW-1185">Reference proteome</keyword>
<sequence length="414" mass="47316">MFAKRFRRFDPTEIICNLFDLSMHIVLEFENSDQVQAAIDEVLSCSNAFHTKGLVFWCEADNNVPIFTIPSELKTLQEIANWMHHEHPLKIRERMGMIARDDHRLAIEIIHGTGDGDYCLRFVEHLCHPDEHWEMPKCPRSAEEEFNSKIQPQPKTNVFCGGDPNLSRLLSDKKDDQSTRIFANHYFTIPASEIRGYSTSDGKIHGISETMWTSLLLSHAALTKEAFSDTNFSISTVYNLRRLLPKDDIDLSRQNYIASLPVTSHPSENTTIKELGDMMRSDFNQGLKDGRLFSHMKSVWEAVYRPWRNPNQPGIGIEMSSMGTVKISGPVKDAFVTLICNDKKDLGSVSFLTYTIENEENGEKTFIGQMQYNTGEISTVEIEEFSKYVTHAMTKFEDKMTVSDAINELRNLPK</sequence>
<reference evidence="1 2" key="1">
    <citation type="submission" date="2024-04" db="EMBL/GenBank/DDBJ databases">
        <title>Tritrichomonas musculus Genome.</title>
        <authorList>
            <person name="Alves-Ferreira E."/>
            <person name="Grigg M."/>
            <person name="Lorenzi H."/>
            <person name="Galac M."/>
        </authorList>
    </citation>
    <scope>NUCLEOTIDE SEQUENCE [LARGE SCALE GENOMIC DNA]</scope>
    <source>
        <strain evidence="1 2">EAF2021</strain>
    </source>
</reference>